<keyword evidence="2" id="KW-0548">Nucleotidyltransferase</keyword>
<dbReference type="PROSITE" id="PS50158">
    <property type="entry name" value="ZF_CCHC"/>
    <property type="match status" value="1"/>
</dbReference>
<name>A0ABM1Y7W7_AEDAL</name>
<dbReference type="Gene3D" id="2.40.70.10">
    <property type="entry name" value="Acid Proteases"/>
    <property type="match status" value="1"/>
</dbReference>
<dbReference type="Proteomes" id="UP000069940">
    <property type="component" value="Unassembled WGS sequence"/>
</dbReference>
<proteinExistence type="predicted"/>
<keyword evidence="6" id="KW-0862">Zinc</keyword>
<dbReference type="InterPro" id="IPR021109">
    <property type="entry name" value="Peptidase_aspartic_dom_sf"/>
</dbReference>
<dbReference type="Gene3D" id="4.10.60.10">
    <property type="entry name" value="Zinc finger, CCHC-type"/>
    <property type="match status" value="1"/>
</dbReference>
<evidence type="ECO:0000256" key="2">
    <source>
        <dbReference type="ARBA" id="ARBA00022695"/>
    </source>
</evidence>
<evidence type="ECO:0000256" key="5">
    <source>
        <dbReference type="ARBA" id="ARBA00022801"/>
    </source>
</evidence>
<dbReference type="SUPFAM" id="SSF50630">
    <property type="entry name" value="Acid proteases"/>
    <property type="match status" value="1"/>
</dbReference>
<keyword evidence="5" id="KW-0378">Hydrolase</keyword>
<protein>
    <recommendedName>
        <fullName evidence="11">CCHC-type domain-containing protein</fullName>
    </recommendedName>
</protein>
<feature type="domain" description="CCHC-type" evidence="7">
    <location>
        <begin position="132"/>
        <end position="147"/>
    </location>
</feature>
<accession>A0ABM1Y7W7</accession>
<feature type="domain" description="Peptidase A2" evidence="8">
    <location>
        <begin position="208"/>
        <end position="227"/>
    </location>
</feature>
<keyword evidence="6" id="KW-0863">Zinc-finger</keyword>
<evidence type="ECO:0000256" key="4">
    <source>
        <dbReference type="ARBA" id="ARBA00022759"/>
    </source>
</evidence>
<sequence>MVPTSQEKLDAFVVRLKHQAINCDFGNQAENMLVDHVVSTTKDLKLKRRCLEKDLSLKEVLDIARSHESVELQLHNWEEKNTTKLDLNAVESKPATTETNEILKITNFAGKKCTRCDGKHDGRDSSCPAKTRKCNNCGQTGHFARCCFRKRKPEAEFSTMNKSTRPKFKRFIREIEDVKNDDEGTVFNLFHLGSGKRSVTVGVGGHPLQLMVDTGADENVLAERDWEQLKRTGFEAYGIRKGSKKVFNAYGSNTPLGVLGEVDVEVKFNGKSMDTTFYVIAGGKCSLLSGDAAINLGIIQFTYAVDKQAFPSIKGKK</sequence>
<evidence type="ECO:0000259" key="7">
    <source>
        <dbReference type="PROSITE" id="PS50158"/>
    </source>
</evidence>
<dbReference type="PANTHER" id="PTHR37984">
    <property type="entry name" value="PROTEIN CBG26694"/>
    <property type="match status" value="1"/>
</dbReference>
<evidence type="ECO:0000256" key="3">
    <source>
        <dbReference type="ARBA" id="ARBA00022722"/>
    </source>
</evidence>
<keyword evidence="6" id="KW-0479">Metal-binding</keyword>
<dbReference type="EnsemblMetazoa" id="AALFPA23_006612.R8638">
    <property type="protein sequence ID" value="AALFPA23_006612.P8638"/>
    <property type="gene ID" value="AALFPA23_006612"/>
</dbReference>
<evidence type="ECO:0000313" key="10">
    <source>
        <dbReference type="Proteomes" id="UP000069940"/>
    </source>
</evidence>
<dbReference type="PROSITE" id="PS50175">
    <property type="entry name" value="ASP_PROT_RETROV"/>
    <property type="match status" value="1"/>
</dbReference>
<reference evidence="9" key="2">
    <citation type="submission" date="2025-05" db="UniProtKB">
        <authorList>
            <consortium name="EnsemblMetazoa"/>
        </authorList>
    </citation>
    <scope>IDENTIFICATION</scope>
    <source>
        <strain evidence="9">Foshan</strain>
    </source>
</reference>
<evidence type="ECO:0008006" key="11">
    <source>
        <dbReference type="Google" id="ProtNLM"/>
    </source>
</evidence>
<keyword evidence="4" id="KW-0255">Endonuclease</keyword>
<evidence type="ECO:0000256" key="1">
    <source>
        <dbReference type="ARBA" id="ARBA00022679"/>
    </source>
</evidence>
<evidence type="ECO:0000313" key="9">
    <source>
        <dbReference type="EnsemblMetazoa" id="AALFPA23_006612.P8638"/>
    </source>
</evidence>
<evidence type="ECO:0000256" key="6">
    <source>
        <dbReference type="PROSITE-ProRule" id="PRU00047"/>
    </source>
</evidence>
<dbReference type="PROSITE" id="PS00141">
    <property type="entry name" value="ASP_PROTEASE"/>
    <property type="match status" value="1"/>
</dbReference>
<keyword evidence="10" id="KW-1185">Reference proteome</keyword>
<keyword evidence="1" id="KW-0808">Transferase</keyword>
<dbReference type="InterPro" id="IPR001878">
    <property type="entry name" value="Znf_CCHC"/>
</dbReference>
<dbReference type="GeneID" id="134288054"/>
<organism evidence="9 10">
    <name type="scientific">Aedes albopictus</name>
    <name type="common">Asian tiger mosquito</name>
    <name type="synonym">Stegomyia albopicta</name>
    <dbReference type="NCBI Taxonomy" id="7160"/>
    <lineage>
        <taxon>Eukaryota</taxon>
        <taxon>Metazoa</taxon>
        <taxon>Ecdysozoa</taxon>
        <taxon>Arthropoda</taxon>
        <taxon>Hexapoda</taxon>
        <taxon>Insecta</taxon>
        <taxon>Pterygota</taxon>
        <taxon>Neoptera</taxon>
        <taxon>Endopterygota</taxon>
        <taxon>Diptera</taxon>
        <taxon>Nematocera</taxon>
        <taxon>Culicoidea</taxon>
        <taxon>Culicidae</taxon>
        <taxon>Culicinae</taxon>
        <taxon>Aedini</taxon>
        <taxon>Aedes</taxon>
        <taxon>Stegomyia</taxon>
    </lineage>
</organism>
<keyword evidence="3" id="KW-0540">Nuclease</keyword>
<dbReference type="RefSeq" id="XP_062707719.1">
    <property type="nucleotide sequence ID" value="XM_062851735.1"/>
</dbReference>
<dbReference type="InterPro" id="IPR001995">
    <property type="entry name" value="Peptidase_A2_cat"/>
</dbReference>
<evidence type="ECO:0000259" key="8">
    <source>
        <dbReference type="PROSITE" id="PS50175"/>
    </source>
</evidence>
<reference evidence="10" key="1">
    <citation type="journal article" date="2015" name="Proc. Natl. Acad. Sci. U.S.A.">
        <title>Genome sequence of the Asian Tiger mosquito, Aedes albopictus, reveals insights into its biology, genetics, and evolution.</title>
        <authorList>
            <person name="Chen X.G."/>
            <person name="Jiang X."/>
            <person name="Gu J."/>
            <person name="Xu M."/>
            <person name="Wu Y."/>
            <person name="Deng Y."/>
            <person name="Zhang C."/>
            <person name="Bonizzoni M."/>
            <person name="Dermauw W."/>
            <person name="Vontas J."/>
            <person name="Armbruster P."/>
            <person name="Huang X."/>
            <person name="Yang Y."/>
            <person name="Zhang H."/>
            <person name="He W."/>
            <person name="Peng H."/>
            <person name="Liu Y."/>
            <person name="Wu K."/>
            <person name="Chen J."/>
            <person name="Lirakis M."/>
            <person name="Topalis P."/>
            <person name="Van Leeuwen T."/>
            <person name="Hall A.B."/>
            <person name="Jiang X."/>
            <person name="Thorpe C."/>
            <person name="Mueller R.L."/>
            <person name="Sun C."/>
            <person name="Waterhouse R.M."/>
            <person name="Yan G."/>
            <person name="Tu Z.J."/>
            <person name="Fang X."/>
            <person name="James A.A."/>
        </authorList>
    </citation>
    <scope>NUCLEOTIDE SEQUENCE [LARGE SCALE GENOMIC DNA]</scope>
    <source>
        <strain evidence="10">Foshan</strain>
    </source>
</reference>
<dbReference type="InterPro" id="IPR001969">
    <property type="entry name" value="Aspartic_peptidase_AS"/>
</dbReference>
<dbReference type="InterPro" id="IPR050951">
    <property type="entry name" value="Retrovirus_Pol_polyprotein"/>
</dbReference>
<dbReference type="PANTHER" id="PTHR37984:SF5">
    <property type="entry name" value="PROTEIN NYNRIN-LIKE"/>
    <property type="match status" value="1"/>
</dbReference>